<gene>
    <name evidence="1" type="ORF">PVAP13_9NG222773</name>
</gene>
<accession>A0A8T0ML41</accession>
<evidence type="ECO:0000313" key="2">
    <source>
        <dbReference type="Proteomes" id="UP000823388"/>
    </source>
</evidence>
<dbReference type="EMBL" id="CM029054">
    <property type="protein sequence ID" value="KAG2536812.1"/>
    <property type="molecule type" value="Genomic_DNA"/>
</dbReference>
<comment type="caution">
    <text evidence="1">The sequence shown here is derived from an EMBL/GenBank/DDBJ whole genome shotgun (WGS) entry which is preliminary data.</text>
</comment>
<name>A0A8T0ML41_PANVG</name>
<keyword evidence="2" id="KW-1185">Reference proteome</keyword>
<sequence>MSCCRRCRPARGNIRTPSQAGLSSSPEYSHRGRLGGVWRSGAQLWPTWAQWSPQRSKENAQYSPVEFQPIMRRSTFAIRPSLVFWMASILRFGPRSAGSPPFLLGVSCFVPWEK</sequence>
<evidence type="ECO:0000313" key="1">
    <source>
        <dbReference type="EMBL" id="KAG2536812.1"/>
    </source>
</evidence>
<dbReference type="Proteomes" id="UP000823388">
    <property type="component" value="Chromosome 9N"/>
</dbReference>
<proteinExistence type="predicted"/>
<dbReference type="AlphaFoldDB" id="A0A8T0ML41"/>
<protein>
    <submittedName>
        <fullName evidence="1">Uncharacterized protein</fullName>
    </submittedName>
</protein>
<organism evidence="1 2">
    <name type="scientific">Panicum virgatum</name>
    <name type="common">Blackwell switchgrass</name>
    <dbReference type="NCBI Taxonomy" id="38727"/>
    <lineage>
        <taxon>Eukaryota</taxon>
        <taxon>Viridiplantae</taxon>
        <taxon>Streptophyta</taxon>
        <taxon>Embryophyta</taxon>
        <taxon>Tracheophyta</taxon>
        <taxon>Spermatophyta</taxon>
        <taxon>Magnoliopsida</taxon>
        <taxon>Liliopsida</taxon>
        <taxon>Poales</taxon>
        <taxon>Poaceae</taxon>
        <taxon>PACMAD clade</taxon>
        <taxon>Panicoideae</taxon>
        <taxon>Panicodae</taxon>
        <taxon>Paniceae</taxon>
        <taxon>Panicinae</taxon>
        <taxon>Panicum</taxon>
        <taxon>Panicum sect. Hiantes</taxon>
    </lineage>
</organism>
<reference evidence="1" key="1">
    <citation type="submission" date="2020-05" db="EMBL/GenBank/DDBJ databases">
        <title>WGS assembly of Panicum virgatum.</title>
        <authorList>
            <person name="Lovell J.T."/>
            <person name="Jenkins J."/>
            <person name="Shu S."/>
            <person name="Juenger T.E."/>
            <person name="Schmutz J."/>
        </authorList>
    </citation>
    <scope>NUCLEOTIDE SEQUENCE</scope>
    <source>
        <strain evidence="1">AP13</strain>
    </source>
</reference>